<dbReference type="GeneID" id="81382782"/>
<keyword evidence="4" id="KW-1185">Reference proteome</keyword>
<dbReference type="Pfam" id="PF22980">
    <property type="entry name" value="Myb_DNA-bind_8"/>
    <property type="match status" value="1"/>
</dbReference>
<feature type="region of interest" description="Disordered" evidence="1">
    <location>
        <begin position="59"/>
        <end position="80"/>
    </location>
</feature>
<dbReference type="OrthoDB" id="3944408at2759"/>
<reference evidence="3" key="2">
    <citation type="journal article" date="2023" name="IMA Fungus">
        <title>Comparative genomic study of the Penicillium genus elucidates a diverse pangenome and 15 lateral gene transfer events.</title>
        <authorList>
            <person name="Petersen C."/>
            <person name="Sorensen T."/>
            <person name="Nielsen M.R."/>
            <person name="Sondergaard T.E."/>
            <person name="Sorensen J.L."/>
            <person name="Fitzpatrick D.A."/>
            <person name="Frisvad J.C."/>
            <person name="Nielsen K.L."/>
        </authorList>
    </citation>
    <scope>NUCLEOTIDE SEQUENCE</scope>
    <source>
        <strain evidence="3">IBT 23319</strain>
    </source>
</reference>
<sequence>MVQRTKVLDTEGTTPKFLFSIIKQLDLKSIDWNKVAQDLEISNGHAARMRYSRFRVQMDGPSRASRVTKKKNTKKGGIKGNAQIPFPHVCPGVIPKLDASDCVPQKSSLVKRENGGPMIPNGQKIPDVPESFYISPMMAAPGVAYPYVPSYTHQEIPFSIGTGMMPTGYPISGSNFASLNGSPMSPLLQHDVFGNLDRCMSNSILNSSPTINWEHQPPVQPEKNLSVSSHVKLENQTEQIDH</sequence>
<organism evidence="3 4">
    <name type="scientific">Penicillium citrinum</name>
    <dbReference type="NCBI Taxonomy" id="5077"/>
    <lineage>
        <taxon>Eukaryota</taxon>
        <taxon>Fungi</taxon>
        <taxon>Dikarya</taxon>
        <taxon>Ascomycota</taxon>
        <taxon>Pezizomycotina</taxon>
        <taxon>Eurotiomycetes</taxon>
        <taxon>Eurotiomycetidae</taxon>
        <taxon>Eurotiales</taxon>
        <taxon>Aspergillaceae</taxon>
        <taxon>Penicillium</taxon>
    </lineage>
</organism>
<name>A0A9W9P7L3_PENCI</name>
<accession>A0A9W9P7L3</accession>
<dbReference type="AlphaFoldDB" id="A0A9W9P7L3"/>
<evidence type="ECO:0000256" key="1">
    <source>
        <dbReference type="SAM" id="MobiDB-lite"/>
    </source>
</evidence>
<feature type="compositionally biased region" description="Basic and acidic residues" evidence="1">
    <location>
        <begin position="231"/>
        <end position="242"/>
    </location>
</feature>
<evidence type="ECO:0000313" key="4">
    <source>
        <dbReference type="Proteomes" id="UP001147733"/>
    </source>
</evidence>
<dbReference type="EMBL" id="JAPQKT010000003">
    <property type="protein sequence ID" value="KAJ5235527.1"/>
    <property type="molecule type" value="Genomic_DNA"/>
</dbReference>
<gene>
    <name evidence="3" type="ORF">N7469_004695</name>
</gene>
<feature type="domain" description="Myb-like DNA-binding" evidence="2">
    <location>
        <begin position="14"/>
        <end position="58"/>
    </location>
</feature>
<protein>
    <recommendedName>
        <fullName evidence="2">Myb-like DNA-binding domain-containing protein</fullName>
    </recommendedName>
</protein>
<feature type="compositionally biased region" description="Basic residues" evidence="1">
    <location>
        <begin position="66"/>
        <end position="77"/>
    </location>
</feature>
<dbReference type="RefSeq" id="XP_056503027.1">
    <property type="nucleotide sequence ID" value="XM_056643615.1"/>
</dbReference>
<dbReference type="InterPro" id="IPR054505">
    <property type="entry name" value="Myb_DNA-bind_8"/>
</dbReference>
<dbReference type="Proteomes" id="UP001147733">
    <property type="component" value="Unassembled WGS sequence"/>
</dbReference>
<feature type="region of interest" description="Disordered" evidence="1">
    <location>
        <begin position="211"/>
        <end position="242"/>
    </location>
</feature>
<reference evidence="3" key="1">
    <citation type="submission" date="2022-11" db="EMBL/GenBank/DDBJ databases">
        <authorList>
            <person name="Petersen C."/>
        </authorList>
    </citation>
    <scope>NUCLEOTIDE SEQUENCE</scope>
    <source>
        <strain evidence="3">IBT 23319</strain>
    </source>
</reference>
<evidence type="ECO:0000313" key="3">
    <source>
        <dbReference type="EMBL" id="KAJ5235527.1"/>
    </source>
</evidence>
<comment type="caution">
    <text evidence="3">The sequence shown here is derived from an EMBL/GenBank/DDBJ whole genome shotgun (WGS) entry which is preliminary data.</text>
</comment>
<proteinExistence type="predicted"/>
<evidence type="ECO:0000259" key="2">
    <source>
        <dbReference type="Pfam" id="PF22980"/>
    </source>
</evidence>